<evidence type="ECO:0000256" key="3">
    <source>
        <dbReference type="ARBA" id="ARBA00023163"/>
    </source>
</evidence>
<sequence length="171" mass="19388">MRTSSQTKFRSKLFPSKFDLRAVRYSNTAKVRLVWFWEAMNINKGGELMSVDMLLIHENARRKKISKRMNILQDIVTGCNRITGKAALLDEIIEYFFSMKLATINSSLESNPDAALSIENMPRFSDTQSPSSDGFVQAKQQSSNNSCSEATLQMKPQPCEEGVLFCFNNMP</sequence>
<reference evidence="6 7" key="1">
    <citation type="submission" date="2021-03" db="EMBL/GenBank/DDBJ databases">
        <authorList>
            <person name="King G.J."/>
            <person name="Bancroft I."/>
            <person name="Baten A."/>
            <person name="Bloomfield J."/>
            <person name="Borpatragohain P."/>
            <person name="He Z."/>
            <person name="Irish N."/>
            <person name="Irwin J."/>
            <person name="Liu K."/>
            <person name="Mauleon R.P."/>
            <person name="Moore J."/>
            <person name="Morris R."/>
            <person name="Ostergaard L."/>
            <person name="Wang B."/>
            <person name="Wells R."/>
        </authorList>
    </citation>
    <scope>NUCLEOTIDE SEQUENCE [LARGE SCALE GENOMIC DNA]</scope>
    <source>
        <strain evidence="6">R-o-18</strain>
        <tissue evidence="6">Leaf</tissue>
    </source>
</reference>
<dbReference type="InterPro" id="IPR024097">
    <property type="entry name" value="bHLH_ZIP_TF"/>
</dbReference>
<keyword evidence="4" id="KW-0539">Nucleus</keyword>
<evidence type="ECO:0000313" key="7">
    <source>
        <dbReference type="Proteomes" id="UP000823674"/>
    </source>
</evidence>
<dbReference type="PROSITE" id="PS50888">
    <property type="entry name" value="BHLH"/>
    <property type="match status" value="1"/>
</dbReference>
<gene>
    <name evidence="6" type="primary">A02g506590.1_BraROA</name>
    <name evidence="6" type="ORF">IGI04_006950</name>
</gene>
<accession>A0ABQ7NKG0</accession>
<dbReference type="EMBL" id="JADBGQ010000002">
    <property type="protein sequence ID" value="KAG5410631.1"/>
    <property type="molecule type" value="Genomic_DNA"/>
</dbReference>
<dbReference type="InterPro" id="IPR011598">
    <property type="entry name" value="bHLH_dom"/>
</dbReference>
<keyword evidence="2" id="KW-0805">Transcription regulation</keyword>
<evidence type="ECO:0000256" key="1">
    <source>
        <dbReference type="ARBA" id="ARBA00004123"/>
    </source>
</evidence>
<dbReference type="SUPFAM" id="SSF47459">
    <property type="entry name" value="HLH, helix-loop-helix DNA-binding domain"/>
    <property type="match status" value="1"/>
</dbReference>
<protein>
    <recommendedName>
        <fullName evidence="5">BHLH domain-containing protein</fullName>
    </recommendedName>
</protein>
<comment type="caution">
    <text evidence="6">The sequence shown here is derived from an EMBL/GenBank/DDBJ whole genome shotgun (WGS) entry which is preliminary data.</text>
</comment>
<organism evidence="6 7">
    <name type="scientific">Brassica rapa subsp. trilocularis</name>
    <dbReference type="NCBI Taxonomy" id="1813537"/>
    <lineage>
        <taxon>Eukaryota</taxon>
        <taxon>Viridiplantae</taxon>
        <taxon>Streptophyta</taxon>
        <taxon>Embryophyta</taxon>
        <taxon>Tracheophyta</taxon>
        <taxon>Spermatophyta</taxon>
        <taxon>Magnoliopsida</taxon>
        <taxon>eudicotyledons</taxon>
        <taxon>Gunneridae</taxon>
        <taxon>Pentapetalae</taxon>
        <taxon>rosids</taxon>
        <taxon>malvids</taxon>
        <taxon>Brassicales</taxon>
        <taxon>Brassicaceae</taxon>
        <taxon>Brassiceae</taxon>
        <taxon>Brassica</taxon>
    </lineage>
</organism>
<keyword evidence="7" id="KW-1185">Reference proteome</keyword>
<dbReference type="Proteomes" id="UP000823674">
    <property type="component" value="Chromosome A02"/>
</dbReference>
<dbReference type="PANTHER" id="PTHR12565:SF453">
    <property type="entry name" value="TRANSCRIPTION FACTOR BHLH77"/>
    <property type="match status" value="1"/>
</dbReference>
<dbReference type="Gene3D" id="4.10.280.10">
    <property type="entry name" value="Helix-loop-helix DNA-binding domain"/>
    <property type="match status" value="1"/>
</dbReference>
<dbReference type="PANTHER" id="PTHR12565">
    <property type="entry name" value="STEROL REGULATORY ELEMENT-BINDING PROTEIN"/>
    <property type="match status" value="1"/>
</dbReference>
<name>A0ABQ7NKG0_BRACM</name>
<proteinExistence type="predicted"/>
<feature type="domain" description="BHLH" evidence="5">
    <location>
        <begin position="49"/>
        <end position="99"/>
    </location>
</feature>
<dbReference type="InterPro" id="IPR036638">
    <property type="entry name" value="HLH_DNA-bd_sf"/>
</dbReference>
<evidence type="ECO:0000256" key="2">
    <source>
        <dbReference type="ARBA" id="ARBA00023015"/>
    </source>
</evidence>
<evidence type="ECO:0000313" key="6">
    <source>
        <dbReference type="EMBL" id="KAG5410631.1"/>
    </source>
</evidence>
<evidence type="ECO:0000259" key="5">
    <source>
        <dbReference type="PROSITE" id="PS50888"/>
    </source>
</evidence>
<evidence type="ECO:0000256" key="4">
    <source>
        <dbReference type="ARBA" id="ARBA00023242"/>
    </source>
</evidence>
<keyword evidence="3" id="KW-0804">Transcription</keyword>
<comment type="subcellular location">
    <subcellularLocation>
        <location evidence="1">Nucleus</location>
    </subcellularLocation>
</comment>